<keyword evidence="1" id="KW-0812">Transmembrane</keyword>
<proteinExistence type="predicted"/>
<accession>A0A641ANK3</accession>
<evidence type="ECO:0008006" key="4">
    <source>
        <dbReference type="Google" id="ProtNLM"/>
    </source>
</evidence>
<dbReference type="RefSeq" id="WP_129182102.1">
    <property type="nucleotide sequence ID" value="NZ_JAGIOG010000001.1"/>
</dbReference>
<dbReference type="AlphaFoldDB" id="A0A641ANK3"/>
<name>A0A641ANK3_9ACTN</name>
<keyword evidence="1" id="KW-0472">Membrane</keyword>
<organism evidence="2 3">
    <name type="scientific">Aeromicrobium fastidiosum</name>
    <dbReference type="NCBI Taxonomy" id="52699"/>
    <lineage>
        <taxon>Bacteria</taxon>
        <taxon>Bacillati</taxon>
        <taxon>Actinomycetota</taxon>
        <taxon>Actinomycetes</taxon>
        <taxon>Propionibacteriales</taxon>
        <taxon>Nocardioidaceae</taxon>
        <taxon>Aeromicrobium</taxon>
    </lineage>
</organism>
<dbReference type="OrthoDB" id="3747933at2"/>
<sequence>MSTPERPEAGPSDPVTLNRKAVFSIVCGICAFALIYVEPVGGLLVAVPSITSGLHARREIVAAQGLQTGDSIAVIGLMVGGGAVVTVVLSWLLPVVTGR</sequence>
<dbReference type="EMBL" id="SDPP02000002">
    <property type="protein sequence ID" value="KAA1378719.1"/>
    <property type="molecule type" value="Genomic_DNA"/>
</dbReference>
<keyword evidence="3" id="KW-1185">Reference proteome</keyword>
<evidence type="ECO:0000313" key="3">
    <source>
        <dbReference type="Proteomes" id="UP001515100"/>
    </source>
</evidence>
<evidence type="ECO:0000313" key="2">
    <source>
        <dbReference type="EMBL" id="KAA1378719.1"/>
    </source>
</evidence>
<keyword evidence="1" id="KW-1133">Transmembrane helix</keyword>
<protein>
    <recommendedName>
        <fullName evidence="4">DUF4190 domain-containing protein</fullName>
    </recommendedName>
</protein>
<feature type="transmembrane region" description="Helical" evidence="1">
    <location>
        <begin position="72"/>
        <end position="93"/>
    </location>
</feature>
<reference evidence="2" key="1">
    <citation type="submission" date="2019-09" db="EMBL/GenBank/DDBJ databases">
        <authorList>
            <person name="Li J."/>
        </authorList>
    </citation>
    <scope>NUCLEOTIDE SEQUENCE [LARGE SCALE GENOMIC DNA]</scope>
    <source>
        <strain evidence="2">NRBC 14897</strain>
    </source>
</reference>
<gene>
    <name evidence="2" type="ORF">ESP62_010310</name>
</gene>
<dbReference type="Proteomes" id="UP001515100">
    <property type="component" value="Unassembled WGS sequence"/>
</dbReference>
<feature type="transmembrane region" description="Helical" evidence="1">
    <location>
        <begin position="21"/>
        <end position="51"/>
    </location>
</feature>
<evidence type="ECO:0000256" key="1">
    <source>
        <dbReference type="SAM" id="Phobius"/>
    </source>
</evidence>
<comment type="caution">
    <text evidence="2">The sequence shown here is derived from an EMBL/GenBank/DDBJ whole genome shotgun (WGS) entry which is preliminary data.</text>
</comment>